<organism evidence="4 5">
    <name type="scientific">Halosimplex rubrum</name>
    <dbReference type="NCBI Taxonomy" id="869889"/>
    <lineage>
        <taxon>Archaea</taxon>
        <taxon>Methanobacteriati</taxon>
        <taxon>Methanobacteriota</taxon>
        <taxon>Stenosarchaea group</taxon>
        <taxon>Halobacteria</taxon>
        <taxon>Halobacteriales</taxon>
        <taxon>Haloarculaceae</taxon>
        <taxon>Halosimplex</taxon>
    </lineage>
</organism>
<keyword evidence="5" id="KW-1185">Reference proteome</keyword>
<dbReference type="RefSeq" id="WP_179908630.1">
    <property type="nucleotide sequence ID" value="NZ_CP058910.1"/>
</dbReference>
<dbReference type="GO" id="GO:0070403">
    <property type="term" value="F:NAD+ binding"/>
    <property type="evidence" value="ECO:0007669"/>
    <property type="project" value="TreeGrafter"/>
</dbReference>
<evidence type="ECO:0000313" key="4">
    <source>
        <dbReference type="EMBL" id="QLH78752.1"/>
    </source>
</evidence>
<dbReference type="SUPFAM" id="SSF48179">
    <property type="entry name" value="6-phosphogluconate dehydrogenase C-terminal domain-like"/>
    <property type="match status" value="1"/>
</dbReference>
<dbReference type="EMBL" id="CP058910">
    <property type="protein sequence ID" value="QLH78752.1"/>
    <property type="molecule type" value="Genomic_DNA"/>
</dbReference>
<dbReference type="OrthoDB" id="24743at2157"/>
<accession>A0A7D5TN40</accession>
<gene>
    <name evidence="4" type="ORF">HZS55_16275</name>
</gene>
<dbReference type="InterPro" id="IPR008927">
    <property type="entry name" value="6-PGluconate_DH-like_C_sf"/>
</dbReference>
<dbReference type="AlphaFoldDB" id="A0A7D5TN40"/>
<feature type="compositionally biased region" description="Gly residues" evidence="2">
    <location>
        <begin position="263"/>
        <end position="273"/>
    </location>
</feature>
<feature type="region of interest" description="Disordered" evidence="2">
    <location>
        <begin position="253"/>
        <end position="273"/>
    </location>
</feature>
<dbReference type="KEGG" id="hrr:HZS55_16275"/>
<dbReference type="PROSITE" id="PS51176">
    <property type="entry name" value="PDH_ADH"/>
    <property type="match status" value="1"/>
</dbReference>
<evidence type="ECO:0000313" key="5">
    <source>
        <dbReference type="Proteomes" id="UP000509667"/>
    </source>
</evidence>
<dbReference type="InterPro" id="IPR050812">
    <property type="entry name" value="Preph/Arog_dehydrog"/>
</dbReference>
<proteinExistence type="predicted"/>
<evidence type="ECO:0000256" key="1">
    <source>
        <dbReference type="ARBA" id="ARBA00023002"/>
    </source>
</evidence>
<dbReference type="Proteomes" id="UP000509667">
    <property type="component" value="Chromosome"/>
</dbReference>
<name>A0A7D5TN40_9EURY</name>
<dbReference type="GO" id="GO:0008977">
    <property type="term" value="F:prephenate dehydrogenase (NAD+) activity"/>
    <property type="evidence" value="ECO:0007669"/>
    <property type="project" value="InterPro"/>
</dbReference>
<dbReference type="GO" id="GO:0006571">
    <property type="term" value="P:tyrosine biosynthetic process"/>
    <property type="evidence" value="ECO:0007669"/>
    <property type="project" value="InterPro"/>
</dbReference>
<reference evidence="4 5" key="1">
    <citation type="submission" date="2020-07" db="EMBL/GenBank/DDBJ databases">
        <title>Halosimplex pelagicum sp. nov. and Halosimplex rubrum sp. nov., isolated from salted brown alga Laminaria, and emended description of the genus Halosimplex.</title>
        <authorList>
            <person name="Cui H."/>
        </authorList>
    </citation>
    <scope>NUCLEOTIDE SEQUENCE [LARGE SCALE GENOMIC DNA]</scope>
    <source>
        <strain evidence="4 5">R27</strain>
    </source>
</reference>
<dbReference type="InterPro" id="IPR036291">
    <property type="entry name" value="NAD(P)-bd_dom_sf"/>
</dbReference>
<feature type="domain" description="Prephenate/arogenate dehydrogenase" evidence="3">
    <location>
        <begin position="1"/>
        <end position="273"/>
    </location>
</feature>
<dbReference type="SUPFAM" id="SSF51735">
    <property type="entry name" value="NAD(P)-binding Rossmann-fold domains"/>
    <property type="match status" value="1"/>
</dbReference>
<dbReference type="GeneID" id="56079452"/>
<dbReference type="GO" id="GO:0004665">
    <property type="term" value="F:prephenate dehydrogenase (NADP+) activity"/>
    <property type="evidence" value="ECO:0007669"/>
    <property type="project" value="InterPro"/>
</dbReference>
<dbReference type="Gene3D" id="1.10.3660.10">
    <property type="entry name" value="6-phosphogluconate dehydrogenase C-terminal like domain"/>
    <property type="match status" value="1"/>
</dbReference>
<dbReference type="PANTHER" id="PTHR21363:SF0">
    <property type="entry name" value="PREPHENATE DEHYDROGENASE [NADP(+)]"/>
    <property type="match status" value="1"/>
</dbReference>
<dbReference type="PANTHER" id="PTHR21363">
    <property type="entry name" value="PREPHENATE DEHYDROGENASE"/>
    <property type="match status" value="1"/>
</dbReference>
<dbReference type="Gene3D" id="3.40.50.720">
    <property type="entry name" value="NAD(P)-binding Rossmann-like Domain"/>
    <property type="match status" value="1"/>
</dbReference>
<evidence type="ECO:0000259" key="3">
    <source>
        <dbReference type="PROSITE" id="PS51176"/>
    </source>
</evidence>
<evidence type="ECO:0000256" key="2">
    <source>
        <dbReference type="SAM" id="MobiDB-lite"/>
    </source>
</evidence>
<dbReference type="InterPro" id="IPR003099">
    <property type="entry name" value="Prephen_DH"/>
</dbReference>
<protein>
    <submittedName>
        <fullName evidence="4">Prephenate dehydrogenase</fullName>
    </submittedName>
</protein>
<sequence length="273" mass="27676">MNLLVVGAGEMGRWFARTVAAGTPDPPTVAFTDTDPSAAREAAARLSEDSTDARAVPSDADGPFDVVCFAVPIPSVESVVPAYADRADRALVDVSGVMGPAVDAMAAAGPDLERVSLHPLFAAARAPGNVAVVADAPGPVTDELRAALADAGNDTFETTAREHDRAMETVQARAHAAVLAFGLAAEPVPDEFGTPVSEALFDVLGTVTGNDPGVYADIQAAFDGADSVAAAASRVADADRETFEALYRDADAALQPVADGDGSENGGADGESP</sequence>
<keyword evidence="1" id="KW-0560">Oxidoreductase</keyword>